<dbReference type="PANTHER" id="PTHR33515:SF1">
    <property type="entry name" value="RIBOSOME-BINDING FACTOR A, CHLOROPLASTIC-RELATED"/>
    <property type="match status" value="1"/>
</dbReference>
<dbReference type="InterPro" id="IPR020053">
    <property type="entry name" value="Ribosome-bd_factorA_CS"/>
</dbReference>
<comment type="caution">
    <text evidence="3">The sequence shown here is derived from an EMBL/GenBank/DDBJ whole genome shotgun (WGS) entry which is preliminary data.</text>
</comment>
<dbReference type="AlphaFoldDB" id="A0A2M7H2T4"/>
<comment type="similarity">
    <text evidence="2">Belongs to the RbfA family.</text>
</comment>
<dbReference type="GO" id="GO:0043024">
    <property type="term" value="F:ribosomal small subunit binding"/>
    <property type="evidence" value="ECO:0007669"/>
    <property type="project" value="TreeGrafter"/>
</dbReference>
<organism evidence="3 4">
    <name type="scientific">Candidatus Kerfeldbacteria bacterium CG15_BIG_FIL_POST_REV_8_21_14_020_45_12</name>
    <dbReference type="NCBI Taxonomy" id="2014247"/>
    <lineage>
        <taxon>Bacteria</taxon>
        <taxon>Candidatus Kerfeldiibacteriota</taxon>
    </lineage>
</organism>
<evidence type="ECO:0000256" key="2">
    <source>
        <dbReference type="HAMAP-Rule" id="MF_00003"/>
    </source>
</evidence>
<sequence>MQGNRMRQVNELLKHAVSEAINREVELPRGSFITITEVHTSRDLKHADVYVMVLPDGKRVSTLRSLQSQLGRVQRALGKQIKIKFTPKLRFLFDEGQIRAQGVYDSIDTADQETGAVE</sequence>
<dbReference type="GO" id="GO:0005829">
    <property type="term" value="C:cytosol"/>
    <property type="evidence" value="ECO:0007669"/>
    <property type="project" value="TreeGrafter"/>
</dbReference>
<dbReference type="InterPro" id="IPR023799">
    <property type="entry name" value="RbfA_dom_sf"/>
</dbReference>
<dbReference type="NCBIfam" id="TIGR00082">
    <property type="entry name" value="rbfA"/>
    <property type="match status" value="1"/>
</dbReference>
<dbReference type="GO" id="GO:0030490">
    <property type="term" value="P:maturation of SSU-rRNA"/>
    <property type="evidence" value="ECO:0007669"/>
    <property type="project" value="UniProtKB-UniRule"/>
</dbReference>
<dbReference type="EMBL" id="PFGC01000050">
    <property type="protein sequence ID" value="PIW36499.1"/>
    <property type="molecule type" value="Genomic_DNA"/>
</dbReference>
<gene>
    <name evidence="2 3" type="primary">rbfA</name>
    <name evidence="3" type="ORF">COW24_04790</name>
</gene>
<dbReference type="Proteomes" id="UP000230292">
    <property type="component" value="Unassembled WGS sequence"/>
</dbReference>
<comment type="subunit">
    <text evidence="2">Monomer. Binds 30S ribosomal subunits, but not 50S ribosomal subunits or 70S ribosomes.</text>
</comment>
<accession>A0A2M7H2T4</accession>
<dbReference type="SUPFAM" id="SSF89919">
    <property type="entry name" value="Ribosome-binding factor A, RbfA"/>
    <property type="match status" value="1"/>
</dbReference>
<proteinExistence type="inferred from homology"/>
<protein>
    <recommendedName>
        <fullName evidence="2">Ribosome-binding factor A</fullName>
    </recommendedName>
</protein>
<dbReference type="InterPro" id="IPR015946">
    <property type="entry name" value="KH_dom-like_a/b"/>
</dbReference>
<reference evidence="3 4" key="1">
    <citation type="submission" date="2017-09" db="EMBL/GenBank/DDBJ databases">
        <title>Depth-based differentiation of microbial function through sediment-hosted aquifers and enrichment of novel symbionts in the deep terrestrial subsurface.</title>
        <authorList>
            <person name="Probst A.J."/>
            <person name="Ladd B."/>
            <person name="Jarett J.K."/>
            <person name="Geller-Mcgrath D.E."/>
            <person name="Sieber C.M."/>
            <person name="Emerson J.B."/>
            <person name="Anantharaman K."/>
            <person name="Thomas B.C."/>
            <person name="Malmstrom R."/>
            <person name="Stieglmeier M."/>
            <person name="Klingl A."/>
            <person name="Woyke T."/>
            <person name="Ryan C.M."/>
            <person name="Banfield J.F."/>
        </authorList>
    </citation>
    <scope>NUCLEOTIDE SEQUENCE [LARGE SCALE GENOMIC DNA]</scope>
    <source>
        <strain evidence="3">CG15_BIG_FIL_POST_REV_8_21_14_020_45_12</strain>
    </source>
</reference>
<evidence type="ECO:0000256" key="1">
    <source>
        <dbReference type="ARBA" id="ARBA00022517"/>
    </source>
</evidence>
<evidence type="ECO:0000313" key="4">
    <source>
        <dbReference type="Proteomes" id="UP000230292"/>
    </source>
</evidence>
<dbReference type="HAMAP" id="MF_00003">
    <property type="entry name" value="RbfA"/>
    <property type="match status" value="1"/>
</dbReference>
<evidence type="ECO:0000313" key="3">
    <source>
        <dbReference type="EMBL" id="PIW36499.1"/>
    </source>
</evidence>
<name>A0A2M7H2T4_9BACT</name>
<dbReference type="PANTHER" id="PTHR33515">
    <property type="entry name" value="RIBOSOME-BINDING FACTOR A, CHLOROPLASTIC-RELATED"/>
    <property type="match status" value="1"/>
</dbReference>
<dbReference type="Pfam" id="PF02033">
    <property type="entry name" value="RBFA"/>
    <property type="match status" value="1"/>
</dbReference>
<dbReference type="PROSITE" id="PS01319">
    <property type="entry name" value="RBFA"/>
    <property type="match status" value="1"/>
</dbReference>
<comment type="subcellular location">
    <subcellularLocation>
        <location evidence="2">Cytoplasm</location>
    </subcellularLocation>
</comment>
<comment type="function">
    <text evidence="2">One of several proteins that assist in the late maturation steps of the functional core of the 30S ribosomal subunit. Associates with free 30S ribosomal subunits (but not with 30S subunits that are part of 70S ribosomes or polysomes). Required for efficient processing of 16S rRNA. May interact with the 5'-terminal helix region of 16S rRNA.</text>
</comment>
<keyword evidence="2" id="KW-0963">Cytoplasm</keyword>
<dbReference type="InterPro" id="IPR000238">
    <property type="entry name" value="RbfA"/>
</dbReference>
<dbReference type="Gene3D" id="3.30.300.20">
    <property type="match status" value="1"/>
</dbReference>
<keyword evidence="1 2" id="KW-0690">Ribosome biogenesis</keyword>